<dbReference type="GO" id="GO:0008422">
    <property type="term" value="F:beta-glucosidase activity"/>
    <property type="evidence" value="ECO:0007669"/>
    <property type="project" value="UniProtKB-EC"/>
</dbReference>
<evidence type="ECO:0000256" key="1">
    <source>
        <dbReference type="ARBA" id="ARBA00000448"/>
    </source>
</evidence>
<dbReference type="EC" id="3.2.1.21" evidence="3 12"/>
<dbReference type="InterPro" id="IPR033132">
    <property type="entry name" value="GH_1_N_CS"/>
</dbReference>
<evidence type="ECO:0000256" key="3">
    <source>
        <dbReference type="ARBA" id="ARBA00012744"/>
    </source>
</evidence>
<feature type="binding site" evidence="10">
    <location>
        <position position="20"/>
    </location>
    <ligand>
        <name>substrate</name>
    </ligand>
</feature>
<dbReference type="PANTHER" id="PTHR10353:SF36">
    <property type="entry name" value="LP05116P"/>
    <property type="match status" value="1"/>
</dbReference>
<keyword evidence="4 12" id="KW-0378">Hydrolase</keyword>
<dbReference type="FunFam" id="3.20.20.80:FF:000004">
    <property type="entry name" value="Beta-glucosidase 6-phospho-beta-glucosidase"/>
    <property type="match status" value="1"/>
</dbReference>
<evidence type="ECO:0000256" key="12">
    <source>
        <dbReference type="RuleBase" id="RU361175"/>
    </source>
</evidence>
<dbReference type="EMBL" id="CAKP01000100">
    <property type="protein sequence ID" value="CCJ34022.1"/>
    <property type="molecule type" value="Genomic_DNA"/>
</dbReference>
<keyword evidence="14" id="KW-1185">Reference proteome</keyword>
<feature type="binding site" evidence="10">
    <location>
        <position position="165"/>
    </location>
    <ligand>
        <name>substrate</name>
    </ligand>
</feature>
<dbReference type="SUPFAM" id="SSF51445">
    <property type="entry name" value="(Trans)glycosidases"/>
    <property type="match status" value="1"/>
</dbReference>
<dbReference type="InterPro" id="IPR017736">
    <property type="entry name" value="Glyco_hydro_1_beta-glucosidase"/>
</dbReference>
<comment type="caution">
    <text evidence="13">The sequence shown here is derived from an EMBL/GenBank/DDBJ whole genome shotgun (WGS) entry which is preliminary data.</text>
</comment>
<dbReference type="OrthoDB" id="2339329at2"/>
<dbReference type="GO" id="GO:0005829">
    <property type="term" value="C:cytosol"/>
    <property type="evidence" value="ECO:0007669"/>
    <property type="project" value="TreeGrafter"/>
</dbReference>
<evidence type="ECO:0000256" key="9">
    <source>
        <dbReference type="PIRSR" id="PIRSR617736-1"/>
    </source>
</evidence>
<sequence>MQKYNFPKDFIWGVATSAYQIEGAYNADGKGENIWDRFTSIPGKIFKNQNGNVACDHYNLYERDIEILEELGIKNYRLSISWARIFPKGYGEVNQQGLDFYKKLINKLIEKGIQPAVTLYHWDLPQHLQDIGGWANKKVVDYFVEYAELMFKEFGNIVPIWITHNEPWVVSILGHAWGVHAPGIKDYKTALQVAHNILLSHGKAVRLYRNMSLKGRIGITLNLSSTYPETDDQKDILAAKVYDGFMNRWFLDAVLKGSYPEDMLKLYSEQRILPEFLEDDMKIISEKIDFLGINYYTRSVLRYDENAYPLKVTMVDLDNPKTDMGWEIYPEGLFDLLINIHKNYGGVDILITENGAAFNDIVNYKGKVVDDYRIDYLYRHLTQAHRAILDGVNLKGYFLWSFLDNFEWAEGYSKRFGIVFIDYKTQKRIIKDSAYWYSNVVKNNGILD</sequence>
<keyword evidence="8" id="KW-0624">Polysaccharide degradation</keyword>
<feature type="binding site" evidence="10">
    <location>
        <begin position="407"/>
        <end position="408"/>
    </location>
    <ligand>
        <name>substrate</name>
    </ligand>
</feature>
<dbReference type="Gene3D" id="3.20.20.80">
    <property type="entry name" value="Glycosidases"/>
    <property type="match status" value="1"/>
</dbReference>
<feature type="active site" description="Proton donor" evidence="9">
    <location>
        <position position="166"/>
    </location>
</feature>
<evidence type="ECO:0000313" key="13">
    <source>
        <dbReference type="EMBL" id="CCJ34022.1"/>
    </source>
</evidence>
<evidence type="ECO:0000256" key="4">
    <source>
        <dbReference type="ARBA" id="ARBA00022801"/>
    </source>
</evidence>
<dbReference type="NCBIfam" id="TIGR03356">
    <property type="entry name" value="BGL"/>
    <property type="match status" value="1"/>
</dbReference>
<dbReference type="Proteomes" id="UP000007652">
    <property type="component" value="Unassembled WGS sequence"/>
</dbReference>
<keyword evidence="7 12" id="KW-0326">Glycosidase</keyword>
<dbReference type="InterPro" id="IPR018120">
    <property type="entry name" value="Glyco_hydro_1_AS"/>
</dbReference>
<feature type="binding site" evidence="10">
    <location>
        <position position="400"/>
    </location>
    <ligand>
        <name>substrate</name>
    </ligand>
</feature>
<dbReference type="GO" id="GO:0030245">
    <property type="term" value="P:cellulose catabolic process"/>
    <property type="evidence" value="ECO:0007669"/>
    <property type="project" value="UniProtKB-KW"/>
</dbReference>
<dbReference type="AlphaFoldDB" id="I7J5U3"/>
<evidence type="ECO:0000256" key="11">
    <source>
        <dbReference type="PROSITE-ProRule" id="PRU10055"/>
    </source>
</evidence>
<evidence type="ECO:0000256" key="2">
    <source>
        <dbReference type="ARBA" id="ARBA00010838"/>
    </source>
</evidence>
<evidence type="ECO:0000256" key="7">
    <source>
        <dbReference type="ARBA" id="ARBA00023295"/>
    </source>
</evidence>
<keyword evidence="5" id="KW-0136">Cellulose degradation</keyword>
<dbReference type="STRING" id="857293.CAAU_1938"/>
<protein>
    <recommendedName>
        <fullName evidence="3 12">Beta-glucosidase</fullName>
        <ecNumber evidence="3 12">3.2.1.21</ecNumber>
    </recommendedName>
</protein>
<dbReference type="eggNOG" id="COG2723">
    <property type="taxonomic scope" value="Bacteria"/>
</dbReference>
<dbReference type="Pfam" id="PF00232">
    <property type="entry name" value="Glyco_hydro_1"/>
    <property type="match status" value="1"/>
</dbReference>
<evidence type="ECO:0000256" key="5">
    <source>
        <dbReference type="ARBA" id="ARBA00023001"/>
    </source>
</evidence>
<gene>
    <name evidence="13" type="ORF">CAAU_1938</name>
</gene>
<evidence type="ECO:0000313" key="14">
    <source>
        <dbReference type="Proteomes" id="UP000007652"/>
    </source>
</evidence>
<reference evidence="13 14" key="1">
    <citation type="journal article" date="2011" name="J. Bacteriol.">
        <title>Draft genome sequence of Caloramator australicus strain RC3T, a thermoanaerobe from the Great Artesian Basin of Australia.</title>
        <authorList>
            <person name="Ogg C.D."/>
            <person name="Patel B.K.C."/>
        </authorList>
    </citation>
    <scope>NUCLEOTIDE SEQUENCE [LARGE SCALE GENOMIC DNA]</scope>
    <source>
        <strain evidence="13 14">RC3</strain>
    </source>
</reference>
<evidence type="ECO:0000256" key="10">
    <source>
        <dbReference type="PIRSR" id="PIRSR617736-2"/>
    </source>
</evidence>
<feature type="binding site" evidence="10">
    <location>
        <position position="121"/>
    </location>
    <ligand>
        <name>substrate</name>
    </ligand>
</feature>
<evidence type="ECO:0000256" key="6">
    <source>
        <dbReference type="ARBA" id="ARBA00023277"/>
    </source>
</evidence>
<keyword evidence="6" id="KW-0119">Carbohydrate metabolism</keyword>
<proteinExistence type="inferred from homology"/>
<feature type="active site" description="Nucleophile" evidence="9 11">
    <location>
        <position position="353"/>
    </location>
</feature>
<accession>I7J5U3</accession>
<organism evidence="13 14">
    <name type="scientific">Caloramator australicus RC3</name>
    <dbReference type="NCBI Taxonomy" id="857293"/>
    <lineage>
        <taxon>Bacteria</taxon>
        <taxon>Bacillati</taxon>
        <taxon>Bacillota</taxon>
        <taxon>Clostridia</taxon>
        <taxon>Eubacteriales</taxon>
        <taxon>Clostridiaceae</taxon>
        <taxon>Caloramator</taxon>
    </lineage>
</organism>
<dbReference type="PANTHER" id="PTHR10353">
    <property type="entry name" value="GLYCOSYL HYDROLASE"/>
    <property type="match status" value="1"/>
</dbReference>
<dbReference type="PROSITE" id="PS00572">
    <property type="entry name" value="GLYCOSYL_HYDROL_F1_1"/>
    <property type="match status" value="1"/>
</dbReference>
<dbReference type="InterPro" id="IPR001360">
    <property type="entry name" value="Glyco_hydro_1"/>
</dbReference>
<dbReference type="RefSeq" id="WP_008909279.1">
    <property type="nucleotide sequence ID" value="NZ_CAKP01000100.1"/>
</dbReference>
<dbReference type="InterPro" id="IPR017853">
    <property type="entry name" value="GH"/>
</dbReference>
<dbReference type="PROSITE" id="PS00653">
    <property type="entry name" value="GLYCOSYL_HYDROL_F1_2"/>
    <property type="match status" value="1"/>
</dbReference>
<dbReference type="PRINTS" id="PR00131">
    <property type="entry name" value="GLHYDRLASE1"/>
</dbReference>
<comment type="similarity">
    <text evidence="2 12">Belongs to the glycosyl hydrolase 1 family.</text>
</comment>
<name>I7J5U3_9CLOT</name>
<evidence type="ECO:0000256" key="8">
    <source>
        <dbReference type="ARBA" id="ARBA00023326"/>
    </source>
</evidence>
<feature type="binding site" evidence="10">
    <location>
        <position position="296"/>
    </location>
    <ligand>
        <name>substrate</name>
    </ligand>
</feature>
<comment type="catalytic activity">
    <reaction evidence="1 12">
        <text>Hydrolysis of terminal, non-reducing beta-D-glucosyl residues with release of beta-D-glucose.</text>
        <dbReference type="EC" id="3.2.1.21"/>
    </reaction>
</comment>